<dbReference type="Gene3D" id="3.10.100.10">
    <property type="entry name" value="Mannose-Binding Protein A, subunit A"/>
    <property type="match status" value="1"/>
</dbReference>
<dbReference type="PROSITE" id="PS00615">
    <property type="entry name" value="C_TYPE_LECTIN_1"/>
    <property type="match status" value="1"/>
</dbReference>
<feature type="signal peptide" evidence="2">
    <location>
        <begin position="1"/>
        <end position="22"/>
    </location>
</feature>
<organism evidence="4 5">
    <name type="scientific">Pomacea canaliculata</name>
    <name type="common">Golden apple snail</name>
    <dbReference type="NCBI Taxonomy" id="400727"/>
    <lineage>
        <taxon>Eukaryota</taxon>
        <taxon>Metazoa</taxon>
        <taxon>Spiralia</taxon>
        <taxon>Lophotrochozoa</taxon>
        <taxon>Mollusca</taxon>
        <taxon>Gastropoda</taxon>
        <taxon>Caenogastropoda</taxon>
        <taxon>Architaenioglossa</taxon>
        <taxon>Ampullarioidea</taxon>
        <taxon>Ampullariidae</taxon>
        <taxon>Pomacea</taxon>
    </lineage>
</organism>
<dbReference type="AlphaFoldDB" id="A0A2T7P398"/>
<dbReference type="InterPro" id="IPR001304">
    <property type="entry name" value="C-type_lectin-like"/>
</dbReference>
<comment type="caution">
    <text evidence="4">The sequence shown here is derived from an EMBL/GenBank/DDBJ whole genome shotgun (WGS) entry which is preliminary data.</text>
</comment>
<feature type="non-terminal residue" evidence="4">
    <location>
        <position position="163"/>
    </location>
</feature>
<accession>A0A2T7P398</accession>
<feature type="domain" description="C-type lectin" evidence="3">
    <location>
        <begin position="31"/>
        <end position="162"/>
    </location>
</feature>
<dbReference type="InterPro" id="IPR016186">
    <property type="entry name" value="C-type_lectin-like/link_sf"/>
</dbReference>
<gene>
    <name evidence="4" type="ORF">C0Q70_10480</name>
</gene>
<reference evidence="4 5" key="1">
    <citation type="submission" date="2018-04" db="EMBL/GenBank/DDBJ databases">
        <title>The genome of golden apple snail Pomacea canaliculata provides insight into stress tolerance and invasive adaptation.</title>
        <authorList>
            <person name="Liu C."/>
            <person name="Liu B."/>
            <person name="Ren Y."/>
            <person name="Zhang Y."/>
            <person name="Wang H."/>
            <person name="Li S."/>
            <person name="Jiang F."/>
            <person name="Yin L."/>
            <person name="Zhang G."/>
            <person name="Qian W."/>
            <person name="Fan W."/>
        </authorList>
    </citation>
    <scope>NUCLEOTIDE SEQUENCE [LARGE SCALE GENOMIC DNA]</scope>
    <source>
        <strain evidence="4">SZHN2017</strain>
        <tissue evidence="4">Muscle</tissue>
    </source>
</reference>
<sequence length="163" mass="18426">MLTSTAMALILMSVLKFSPAAAACPNDWKQFQHSCYGVADQLFTYAEALSILCEMRQDNVLVQTICTKEAGDLLQINSESENRYIARLLPQNLAYSVWLGITDLFEEGVWMYSGRGTDLTYTKWSSNQPDNYNGMEDCAALNITTKLWYDTHCGSRLFFVCEV</sequence>
<dbReference type="SUPFAM" id="SSF56436">
    <property type="entry name" value="C-type lectin-like"/>
    <property type="match status" value="1"/>
</dbReference>
<evidence type="ECO:0000313" key="4">
    <source>
        <dbReference type="EMBL" id="PVD27905.1"/>
    </source>
</evidence>
<dbReference type="PROSITE" id="PS50041">
    <property type="entry name" value="C_TYPE_LECTIN_2"/>
    <property type="match status" value="1"/>
</dbReference>
<dbReference type="PANTHER" id="PTHR22803">
    <property type="entry name" value="MANNOSE, PHOSPHOLIPASE, LECTIN RECEPTOR RELATED"/>
    <property type="match status" value="1"/>
</dbReference>
<evidence type="ECO:0000259" key="3">
    <source>
        <dbReference type="PROSITE" id="PS50041"/>
    </source>
</evidence>
<evidence type="ECO:0000256" key="2">
    <source>
        <dbReference type="SAM" id="SignalP"/>
    </source>
</evidence>
<keyword evidence="1" id="KW-1015">Disulfide bond</keyword>
<keyword evidence="5" id="KW-1185">Reference proteome</keyword>
<dbReference type="Proteomes" id="UP000245119">
    <property type="component" value="Linkage Group LG6"/>
</dbReference>
<evidence type="ECO:0000313" key="5">
    <source>
        <dbReference type="Proteomes" id="UP000245119"/>
    </source>
</evidence>
<dbReference type="InterPro" id="IPR018378">
    <property type="entry name" value="C-type_lectin_CS"/>
</dbReference>
<dbReference type="InterPro" id="IPR050111">
    <property type="entry name" value="C-type_lectin/snaclec_domain"/>
</dbReference>
<proteinExistence type="predicted"/>
<evidence type="ECO:0000256" key="1">
    <source>
        <dbReference type="ARBA" id="ARBA00023157"/>
    </source>
</evidence>
<dbReference type="OrthoDB" id="10047605at2759"/>
<dbReference type="InterPro" id="IPR016187">
    <property type="entry name" value="CTDL_fold"/>
</dbReference>
<keyword evidence="2" id="KW-0732">Signal</keyword>
<dbReference type="EMBL" id="PZQS01000006">
    <property type="protein sequence ID" value="PVD27905.1"/>
    <property type="molecule type" value="Genomic_DNA"/>
</dbReference>
<dbReference type="SMART" id="SM00034">
    <property type="entry name" value="CLECT"/>
    <property type="match status" value="1"/>
</dbReference>
<dbReference type="Pfam" id="PF00059">
    <property type="entry name" value="Lectin_C"/>
    <property type="match status" value="1"/>
</dbReference>
<name>A0A2T7P398_POMCA</name>
<protein>
    <recommendedName>
        <fullName evidence="3">C-type lectin domain-containing protein</fullName>
    </recommendedName>
</protein>
<feature type="chain" id="PRO_5015748726" description="C-type lectin domain-containing protein" evidence="2">
    <location>
        <begin position="23"/>
        <end position="163"/>
    </location>
</feature>